<proteinExistence type="predicted"/>
<feature type="chain" id="PRO_5040870397" evidence="1">
    <location>
        <begin position="20"/>
        <end position="137"/>
    </location>
</feature>
<dbReference type="Proteomes" id="UP000683417">
    <property type="component" value="Unassembled WGS sequence"/>
</dbReference>
<organism evidence="2 3">
    <name type="scientific">Blumeria graminis f. sp. triticale</name>
    <dbReference type="NCBI Taxonomy" id="1689686"/>
    <lineage>
        <taxon>Eukaryota</taxon>
        <taxon>Fungi</taxon>
        <taxon>Dikarya</taxon>
        <taxon>Ascomycota</taxon>
        <taxon>Pezizomycotina</taxon>
        <taxon>Leotiomycetes</taxon>
        <taxon>Erysiphales</taxon>
        <taxon>Erysiphaceae</taxon>
        <taxon>Blumeria</taxon>
    </lineage>
</organism>
<accession>A0A9W4DKL3</accession>
<evidence type="ECO:0000313" key="2">
    <source>
        <dbReference type="EMBL" id="CAD6503489.1"/>
    </source>
</evidence>
<dbReference type="PROSITE" id="PS51257">
    <property type="entry name" value="PROKAR_LIPOPROTEIN"/>
    <property type="match status" value="1"/>
</dbReference>
<dbReference type="EMBL" id="CAJHIT010000007">
    <property type="protein sequence ID" value="CAD6503489.1"/>
    <property type="molecule type" value="Genomic_DNA"/>
</dbReference>
<protein>
    <submittedName>
        <fullName evidence="2">BgTH12-03152</fullName>
    </submittedName>
</protein>
<name>A0A9W4DKL3_BLUGR</name>
<gene>
    <name evidence="2" type="ORF">BGTH12_LOCUS4847</name>
</gene>
<feature type="signal peptide" evidence="1">
    <location>
        <begin position="1"/>
        <end position="19"/>
    </location>
</feature>
<comment type="caution">
    <text evidence="2">The sequence shown here is derived from an EMBL/GenBank/DDBJ whole genome shotgun (WGS) entry which is preliminary data.</text>
</comment>
<dbReference type="AlphaFoldDB" id="A0A9W4DKL3"/>
<evidence type="ECO:0000256" key="1">
    <source>
        <dbReference type="SAM" id="SignalP"/>
    </source>
</evidence>
<sequence length="137" mass="15548">MLSAKNLILAASALACVNATIVRYSMDQGAICDSHTYTGSMIREVYRRYCKYEGNRWKLGEYVLIERFMAEDQTKLVYLPLPMIGSDGNLDYGQSTDRFVVVDSDCSYYHVTRLRHMGRGGENEVGSLSYTCYPPMI</sequence>
<keyword evidence="1" id="KW-0732">Signal</keyword>
<evidence type="ECO:0000313" key="3">
    <source>
        <dbReference type="Proteomes" id="UP000683417"/>
    </source>
</evidence>
<reference evidence="2" key="1">
    <citation type="submission" date="2020-10" db="EMBL/GenBank/DDBJ databases">
        <authorList>
            <person name="Muller C M."/>
        </authorList>
    </citation>
    <scope>NUCLEOTIDE SEQUENCE</scope>
    <source>
        <strain evidence="2">THUN-12</strain>
    </source>
</reference>